<accession>A0A9P8N466</accession>
<dbReference type="OrthoDB" id="3431997at2759"/>
<evidence type="ECO:0000313" key="2">
    <source>
        <dbReference type="Proteomes" id="UP000824596"/>
    </source>
</evidence>
<gene>
    <name evidence="1" type="ORF">HRG_02727</name>
</gene>
<dbReference type="GeneID" id="68351856"/>
<proteinExistence type="predicted"/>
<keyword evidence="2" id="KW-1185">Reference proteome</keyword>
<organism evidence="1 2">
    <name type="scientific">Hirsutella rhossiliensis</name>
    <dbReference type="NCBI Taxonomy" id="111463"/>
    <lineage>
        <taxon>Eukaryota</taxon>
        <taxon>Fungi</taxon>
        <taxon>Dikarya</taxon>
        <taxon>Ascomycota</taxon>
        <taxon>Pezizomycotina</taxon>
        <taxon>Sordariomycetes</taxon>
        <taxon>Hypocreomycetidae</taxon>
        <taxon>Hypocreales</taxon>
        <taxon>Ophiocordycipitaceae</taxon>
        <taxon>Hirsutella</taxon>
    </lineage>
</organism>
<evidence type="ECO:0000313" key="1">
    <source>
        <dbReference type="EMBL" id="KAH0967318.1"/>
    </source>
</evidence>
<dbReference type="RefSeq" id="XP_044724831.1">
    <property type="nucleotide sequence ID" value="XM_044861198.1"/>
</dbReference>
<dbReference type="Proteomes" id="UP000824596">
    <property type="component" value="Unassembled WGS sequence"/>
</dbReference>
<comment type="caution">
    <text evidence="1">The sequence shown here is derived from an EMBL/GenBank/DDBJ whole genome shotgun (WGS) entry which is preliminary data.</text>
</comment>
<reference evidence="1" key="1">
    <citation type="submission" date="2021-09" db="EMBL/GenBank/DDBJ databases">
        <title>A high-quality genome of the endoparasitic fungus Hirsutella rhossiliensis with a comparison of Hirsutella genomes reveals transposable elements contributing to genome size variation.</title>
        <authorList>
            <person name="Lin R."/>
            <person name="Jiao Y."/>
            <person name="Sun X."/>
            <person name="Ling J."/>
            <person name="Xie B."/>
            <person name="Cheng X."/>
        </authorList>
    </citation>
    <scope>NUCLEOTIDE SEQUENCE</scope>
    <source>
        <strain evidence="1">HR02</strain>
    </source>
</reference>
<name>A0A9P8N466_9HYPO</name>
<protein>
    <submittedName>
        <fullName evidence="1">ATP synthase alpha chain</fullName>
    </submittedName>
</protein>
<dbReference type="AlphaFoldDB" id="A0A9P8N466"/>
<sequence>MGSAESKQVEGRLRQARLANINLPERFNMYYKGKSGLKVVLGESKSEPCSLVSMPGGWYGELILYNGPTVEAAPVAVVRSGRKMGFHDSIELAASRPEQQPTREELRCQSNGWSMSYAFVTMVDSTSLPEKFEWRSSRGDEVRGLGEQSYGWKLVWLSHQDEVVAVGTEAALSLSLSKAGAFQFVGRGASGELGDAWAVMAVVSFLRIVQRQMQTATTASV</sequence>
<dbReference type="EMBL" id="JAIZPD010000002">
    <property type="protein sequence ID" value="KAH0967318.1"/>
    <property type="molecule type" value="Genomic_DNA"/>
</dbReference>